<comment type="pathway">
    <text evidence="1">Cofactor biosynthesis; tetrahydrofolate biosynthesis; 2-amino-4-hydroxy-6-hydroxymethyl-7,8-dihydropteridine diphosphate from 7,8-dihydroneopterin triphosphate: step 4/4.</text>
</comment>
<evidence type="ECO:0000256" key="3">
    <source>
        <dbReference type="ARBA" id="ARBA00022679"/>
    </source>
</evidence>
<keyword evidence="3 9" id="KW-0808">Transferase</keyword>
<gene>
    <name evidence="9" type="ORF">MNBD_CHLOROFLEXI01-3277</name>
</gene>
<keyword evidence="5 9" id="KW-0418">Kinase</keyword>
<dbReference type="Gene3D" id="3.30.70.560">
    <property type="entry name" value="7,8-Dihydro-6-hydroxymethylpterin-pyrophosphokinase HPPK"/>
    <property type="match status" value="1"/>
</dbReference>
<sequence length="194" mass="21726">MTQSIIFGESQLPEVQNLREVIYKGTMSEIVLGLGTNLGDRLDNLQQAVDGLAREMSITAVSSIYQTHPWGIIDQPDFLNCCLMAETDLSPQELLTFIKNLEAEIGRLLGKRWGPRLIDIDILFYANQILETEKLTIPHPGLHERAFVLRPLADIAPDFVHPLLGQTVSELLTAVPPTDIKPYLDVNLQREIAK</sequence>
<organism evidence="9">
    <name type="scientific">hydrothermal vent metagenome</name>
    <dbReference type="NCBI Taxonomy" id="652676"/>
    <lineage>
        <taxon>unclassified sequences</taxon>
        <taxon>metagenomes</taxon>
        <taxon>ecological metagenomes</taxon>
    </lineage>
</organism>
<dbReference type="SUPFAM" id="SSF55083">
    <property type="entry name" value="6-hydroxymethyl-7,8-dihydropterin pyrophosphokinase, HPPK"/>
    <property type="match status" value="1"/>
</dbReference>
<dbReference type="GO" id="GO:0003848">
    <property type="term" value="F:2-amino-4-hydroxy-6-hydroxymethyldihydropteridine diphosphokinase activity"/>
    <property type="evidence" value="ECO:0007669"/>
    <property type="project" value="UniProtKB-EC"/>
</dbReference>
<dbReference type="UniPathway" id="UPA00077">
    <property type="reaction ID" value="UER00155"/>
</dbReference>
<dbReference type="EMBL" id="UOEU01000853">
    <property type="protein sequence ID" value="VAW41702.1"/>
    <property type="molecule type" value="Genomic_DNA"/>
</dbReference>
<dbReference type="GO" id="GO:0046656">
    <property type="term" value="P:folic acid biosynthetic process"/>
    <property type="evidence" value="ECO:0007669"/>
    <property type="project" value="UniProtKB-KW"/>
</dbReference>
<dbReference type="GO" id="GO:0016301">
    <property type="term" value="F:kinase activity"/>
    <property type="evidence" value="ECO:0007669"/>
    <property type="project" value="UniProtKB-KW"/>
</dbReference>
<dbReference type="GO" id="GO:0005524">
    <property type="term" value="F:ATP binding"/>
    <property type="evidence" value="ECO:0007669"/>
    <property type="project" value="UniProtKB-KW"/>
</dbReference>
<dbReference type="InterPro" id="IPR035907">
    <property type="entry name" value="Hppk_sf"/>
</dbReference>
<dbReference type="PANTHER" id="PTHR43071:SF1">
    <property type="entry name" value="2-AMINO-4-HYDROXY-6-HYDROXYMETHYLDIHYDROPTERIDINE PYROPHOSPHOKINASE"/>
    <property type="match status" value="1"/>
</dbReference>
<dbReference type="CDD" id="cd00483">
    <property type="entry name" value="HPPK"/>
    <property type="match status" value="1"/>
</dbReference>
<dbReference type="PROSITE" id="PS00794">
    <property type="entry name" value="HPPK"/>
    <property type="match status" value="1"/>
</dbReference>
<dbReference type="PANTHER" id="PTHR43071">
    <property type="entry name" value="2-AMINO-4-HYDROXY-6-HYDROXYMETHYLDIHYDROPTERIDINE PYROPHOSPHOKINASE"/>
    <property type="match status" value="1"/>
</dbReference>
<dbReference type="NCBIfam" id="TIGR01498">
    <property type="entry name" value="folK"/>
    <property type="match status" value="1"/>
</dbReference>
<evidence type="ECO:0000256" key="1">
    <source>
        <dbReference type="ARBA" id="ARBA00005051"/>
    </source>
</evidence>
<feature type="domain" description="7,8-dihydro-6-hydroxymethylpterin-pyrophosphokinase" evidence="8">
    <location>
        <begin position="112"/>
        <end position="123"/>
    </location>
</feature>
<keyword evidence="4" id="KW-0547">Nucleotide-binding</keyword>
<evidence type="ECO:0000256" key="4">
    <source>
        <dbReference type="ARBA" id="ARBA00022741"/>
    </source>
</evidence>
<keyword evidence="7" id="KW-0289">Folate biosynthesis</keyword>
<evidence type="ECO:0000259" key="8">
    <source>
        <dbReference type="PROSITE" id="PS00794"/>
    </source>
</evidence>
<reference evidence="9" key="1">
    <citation type="submission" date="2018-06" db="EMBL/GenBank/DDBJ databases">
        <authorList>
            <person name="Zhirakovskaya E."/>
        </authorList>
    </citation>
    <scope>NUCLEOTIDE SEQUENCE</scope>
</reference>
<evidence type="ECO:0000256" key="2">
    <source>
        <dbReference type="ARBA" id="ARBA00013253"/>
    </source>
</evidence>
<dbReference type="GO" id="GO:0046654">
    <property type="term" value="P:tetrahydrofolate biosynthetic process"/>
    <property type="evidence" value="ECO:0007669"/>
    <property type="project" value="UniProtKB-UniPathway"/>
</dbReference>
<keyword evidence="6" id="KW-0067">ATP-binding</keyword>
<evidence type="ECO:0000313" key="9">
    <source>
        <dbReference type="EMBL" id="VAW41702.1"/>
    </source>
</evidence>
<evidence type="ECO:0000256" key="6">
    <source>
        <dbReference type="ARBA" id="ARBA00022840"/>
    </source>
</evidence>
<evidence type="ECO:0000256" key="5">
    <source>
        <dbReference type="ARBA" id="ARBA00022777"/>
    </source>
</evidence>
<name>A0A3B0VRL1_9ZZZZ</name>
<dbReference type="EC" id="2.7.6.3" evidence="2"/>
<protein>
    <recommendedName>
        <fullName evidence="2">2-amino-4-hydroxy-6-hydroxymethyldihydropteridine diphosphokinase</fullName>
        <ecNumber evidence="2">2.7.6.3</ecNumber>
    </recommendedName>
</protein>
<dbReference type="AlphaFoldDB" id="A0A3B0VRL1"/>
<evidence type="ECO:0000256" key="7">
    <source>
        <dbReference type="ARBA" id="ARBA00022909"/>
    </source>
</evidence>
<dbReference type="Pfam" id="PF01288">
    <property type="entry name" value="HPPK"/>
    <property type="match status" value="1"/>
</dbReference>
<accession>A0A3B0VRL1</accession>
<dbReference type="InterPro" id="IPR000550">
    <property type="entry name" value="Hppk"/>
</dbReference>
<proteinExistence type="predicted"/>